<evidence type="ECO:0000256" key="7">
    <source>
        <dbReference type="ARBA" id="ARBA00022824"/>
    </source>
</evidence>
<dbReference type="GO" id="GO:0030158">
    <property type="term" value="F:protein xylosyltransferase activity"/>
    <property type="evidence" value="ECO:0007669"/>
    <property type="project" value="InterPro"/>
</dbReference>
<accession>A0A2W4UJQ9</accession>
<evidence type="ECO:0000256" key="9">
    <source>
        <dbReference type="ARBA" id="ARBA00022989"/>
    </source>
</evidence>
<sequence length="319" mass="37183">MEKISKVERKGFSKVEYVKDELKVAYLILAHTDAKHLEKLTHTISYKARIFIHLDKKVGMSKDFSDIVLPQSAEFIKERVKVYWGGVSMIRATVNLIEAALASGESFSHLVLLSGLDYPIKPPQEIYTFLTSQPSRQFIRFIDLADSPVPETGRLSRYWFMEPIFPFFDDTLIRRVLRKLFESDRLQRKLNEDRKLAFGSQWWVITPECATYILEFVKNNPYLWNLYKYSHAPDEHFFHTIVANSPYIEQAGGFSVGIKWPHHLSNLHIGYLNKLYCEENFEYLKESDKFFARKFTSNKSSKLINLIDAHFNSCASSTL</sequence>
<evidence type="ECO:0000256" key="14">
    <source>
        <dbReference type="ARBA" id="ARBA00042865"/>
    </source>
</evidence>
<dbReference type="PANTHER" id="PTHR46025">
    <property type="entry name" value="XYLOSYLTRANSFERASE OXT"/>
    <property type="match status" value="1"/>
</dbReference>
<evidence type="ECO:0000256" key="12">
    <source>
        <dbReference type="ARBA" id="ARBA00023157"/>
    </source>
</evidence>
<protein>
    <recommendedName>
        <fullName evidence="14">Peptide O-xylosyltransferase</fullName>
    </recommendedName>
</protein>
<keyword evidence="6" id="KW-0479">Metal-binding</keyword>
<evidence type="ECO:0000256" key="1">
    <source>
        <dbReference type="ARBA" id="ARBA00004323"/>
    </source>
</evidence>
<name>A0A2W4UJQ9_9CYAN</name>
<evidence type="ECO:0000313" key="15">
    <source>
        <dbReference type="EMBL" id="PZO21123.1"/>
    </source>
</evidence>
<dbReference type="GO" id="GO:0050650">
    <property type="term" value="P:chondroitin sulfate proteoglycan biosynthetic process"/>
    <property type="evidence" value="ECO:0007669"/>
    <property type="project" value="TreeGrafter"/>
</dbReference>
<comment type="caution">
    <text evidence="15">The sequence shown here is derived from an EMBL/GenBank/DDBJ whole genome shotgun (WGS) entry which is preliminary data.</text>
</comment>
<dbReference type="InterPro" id="IPR003406">
    <property type="entry name" value="Glyco_trans_14"/>
</dbReference>
<dbReference type="GO" id="GO:0046872">
    <property type="term" value="F:metal ion binding"/>
    <property type="evidence" value="ECO:0007669"/>
    <property type="project" value="UniProtKB-KW"/>
</dbReference>
<evidence type="ECO:0000256" key="4">
    <source>
        <dbReference type="ARBA" id="ARBA00022679"/>
    </source>
</evidence>
<evidence type="ECO:0000256" key="8">
    <source>
        <dbReference type="ARBA" id="ARBA00022968"/>
    </source>
</evidence>
<keyword evidence="3" id="KW-0328">Glycosyltransferase</keyword>
<reference evidence="15 16" key="2">
    <citation type="submission" date="2018-06" db="EMBL/GenBank/DDBJ databases">
        <title>Metagenomic assembly of (sub)arctic Cyanobacteria and their associated microbiome from non-axenic cultures.</title>
        <authorList>
            <person name="Baurain D."/>
        </authorList>
    </citation>
    <scope>NUCLEOTIDE SEQUENCE [LARGE SCALE GENOMIC DNA]</scope>
    <source>
        <strain evidence="15">ULC129bin1</strain>
    </source>
</reference>
<evidence type="ECO:0000256" key="10">
    <source>
        <dbReference type="ARBA" id="ARBA00023034"/>
    </source>
</evidence>
<dbReference type="Proteomes" id="UP000249354">
    <property type="component" value="Unassembled WGS sequence"/>
</dbReference>
<reference evidence="16" key="1">
    <citation type="submission" date="2018-04" db="EMBL/GenBank/DDBJ databases">
        <authorList>
            <person name="Cornet L."/>
        </authorList>
    </citation>
    <scope>NUCLEOTIDE SEQUENCE [LARGE SCALE GENOMIC DNA]</scope>
</reference>
<dbReference type="PANTHER" id="PTHR46025:SF3">
    <property type="entry name" value="XYLOSYLTRANSFERASE OXT"/>
    <property type="match status" value="1"/>
</dbReference>
<evidence type="ECO:0000256" key="2">
    <source>
        <dbReference type="ARBA" id="ARBA00004648"/>
    </source>
</evidence>
<evidence type="ECO:0000256" key="5">
    <source>
        <dbReference type="ARBA" id="ARBA00022692"/>
    </source>
</evidence>
<keyword evidence="4" id="KW-0808">Transferase</keyword>
<proteinExistence type="predicted"/>
<keyword evidence="11" id="KW-0472">Membrane</keyword>
<evidence type="ECO:0000256" key="11">
    <source>
        <dbReference type="ARBA" id="ARBA00023136"/>
    </source>
</evidence>
<dbReference type="InterPro" id="IPR043538">
    <property type="entry name" value="XYLT"/>
</dbReference>
<keyword evidence="13" id="KW-0325">Glycoprotein</keyword>
<evidence type="ECO:0000256" key="3">
    <source>
        <dbReference type="ARBA" id="ARBA00022676"/>
    </source>
</evidence>
<dbReference type="GO" id="GO:0016020">
    <property type="term" value="C:membrane"/>
    <property type="evidence" value="ECO:0007669"/>
    <property type="project" value="InterPro"/>
</dbReference>
<evidence type="ECO:0000313" key="16">
    <source>
        <dbReference type="Proteomes" id="UP000249354"/>
    </source>
</evidence>
<evidence type="ECO:0000256" key="6">
    <source>
        <dbReference type="ARBA" id="ARBA00022723"/>
    </source>
</evidence>
<dbReference type="AlphaFoldDB" id="A0A2W4UJQ9"/>
<dbReference type="EMBL" id="QBMC01000023">
    <property type="protein sequence ID" value="PZO21123.1"/>
    <property type="molecule type" value="Genomic_DNA"/>
</dbReference>
<comment type="subcellular location">
    <subcellularLocation>
        <location evidence="2">Endoplasmic reticulum membrane</location>
        <topology evidence="2">Single-pass type II membrane protein</topology>
    </subcellularLocation>
    <subcellularLocation>
        <location evidence="1">Golgi apparatus membrane</location>
        <topology evidence="1">Single-pass type II membrane protein</topology>
    </subcellularLocation>
</comment>
<keyword evidence="7" id="KW-0256">Endoplasmic reticulum</keyword>
<keyword evidence="9" id="KW-1133">Transmembrane helix</keyword>
<gene>
    <name evidence="15" type="ORF">DCF25_05615</name>
</gene>
<dbReference type="GO" id="GO:0015012">
    <property type="term" value="P:heparan sulfate proteoglycan biosynthetic process"/>
    <property type="evidence" value="ECO:0007669"/>
    <property type="project" value="TreeGrafter"/>
</dbReference>
<organism evidence="15 16">
    <name type="scientific">Leptolyngbya foveolarum</name>
    <dbReference type="NCBI Taxonomy" id="47253"/>
    <lineage>
        <taxon>Bacteria</taxon>
        <taxon>Bacillati</taxon>
        <taxon>Cyanobacteriota</taxon>
        <taxon>Cyanophyceae</taxon>
        <taxon>Leptolyngbyales</taxon>
        <taxon>Leptolyngbyaceae</taxon>
        <taxon>Leptolyngbya group</taxon>
        <taxon>Leptolyngbya</taxon>
    </lineage>
</organism>
<keyword evidence="8" id="KW-0735">Signal-anchor</keyword>
<dbReference type="Pfam" id="PF02485">
    <property type="entry name" value="Branch"/>
    <property type="match status" value="1"/>
</dbReference>
<evidence type="ECO:0000256" key="13">
    <source>
        <dbReference type="ARBA" id="ARBA00023180"/>
    </source>
</evidence>
<keyword evidence="5" id="KW-0812">Transmembrane</keyword>
<keyword evidence="12" id="KW-1015">Disulfide bond</keyword>
<keyword evidence="10" id="KW-0333">Golgi apparatus</keyword>